<keyword evidence="3" id="KW-0963">Cytoplasm</keyword>
<proteinExistence type="inferred from homology"/>
<evidence type="ECO:0000256" key="1">
    <source>
        <dbReference type="ARBA" id="ARBA00022741"/>
    </source>
</evidence>
<dbReference type="AlphaFoldDB" id="A0A7C5DWN0"/>
<dbReference type="EC" id="2.7.1.24" evidence="3 4"/>
<comment type="caution">
    <text evidence="5">The sequence shown here is derived from an EMBL/GenBank/DDBJ whole genome shotgun (WGS) entry which is preliminary data.</text>
</comment>
<dbReference type="PANTHER" id="PTHR10695:SF46">
    <property type="entry name" value="BIFUNCTIONAL COENZYME A SYNTHASE-RELATED"/>
    <property type="match status" value="1"/>
</dbReference>
<dbReference type="HAMAP" id="MF_00376">
    <property type="entry name" value="Dephospho_CoA_kinase"/>
    <property type="match status" value="1"/>
</dbReference>
<protein>
    <recommendedName>
        <fullName evidence="3 4">Dephospho-CoA kinase</fullName>
        <ecNumber evidence="3 4">2.7.1.24</ecNumber>
    </recommendedName>
    <alternativeName>
        <fullName evidence="3">Dephosphocoenzyme A kinase</fullName>
    </alternativeName>
</protein>
<dbReference type="NCBIfam" id="TIGR00152">
    <property type="entry name" value="dephospho-CoA kinase"/>
    <property type="match status" value="1"/>
</dbReference>
<keyword evidence="3" id="KW-0173">Coenzyme A biosynthesis</keyword>
<sequence length="200" mass="22196">MRFVVGLTGKVGTGKSTVAAIMKSLGAQVLDVDKIGHQCLENDEVKNKIRAAFGSSVFVKNAVDRGKLAEIVFSSEKQLKKLENIVHPVMIETVKNHLNHLSGVVVLEAAVLHRMGMDKLCNVIITVTASEKSIYERLRKKGISDPDIQRRLSMQKDVLPGDIVFINEGNLSEIQTKVKALWDKVLKSLWNHEKMGEVLL</sequence>
<keyword evidence="2 3" id="KW-0067">ATP-binding</keyword>
<dbReference type="Gene3D" id="3.40.50.300">
    <property type="entry name" value="P-loop containing nucleotide triphosphate hydrolases"/>
    <property type="match status" value="1"/>
</dbReference>
<accession>A0A7C5DWN0</accession>
<dbReference type="GO" id="GO:0015937">
    <property type="term" value="P:coenzyme A biosynthetic process"/>
    <property type="evidence" value="ECO:0007669"/>
    <property type="project" value="UniProtKB-UniRule"/>
</dbReference>
<dbReference type="Pfam" id="PF01121">
    <property type="entry name" value="CoaE"/>
    <property type="match status" value="1"/>
</dbReference>
<comment type="function">
    <text evidence="3">Catalyzes the phosphorylation of the 3'-hydroxyl group of dephosphocoenzyme A to form coenzyme A.</text>
</comment>
<comment type="subcellular location">
    <subcellularLocation>
        <location evidence="3">Cytoplasm</location>
    </subcellularLocation>
</comment>
<feature type="binding site" evidence="3">
    <location>
        <begin position="12"/>
        <end position="17"/>
    </location>
    <ligand>
        <name>ATP</name>
        <dbReference type="ChEBI" id="CHEBI:30616"/>
    </ligand>
</feature>
<dbReference type="Proteomes" id="UP000886129">
    <property type="component" value="Unassembled WGS sequence"/>
</dbReference>
<dbReference type="GO" id="GO:0004140">
    <property type="term" value="F:dephospho-CoA kinase activity"/>
    <property type="evidence" value="ECO:0007669"/>
    <property type="project" value="UniProtKB-UniRule"/>
</dbReference>
<dbReference type="GO" id="GO:0005737">
    <property type="term" value="C:cytoplasm"/>
    <property type="evidence" value="ECO:0007669"/>
    <property type="project" value="UniProtKB-SubCell"/>
</dbReference>
<dbReference type="PROSITE" id="PS51219">
    <property type="entry name" value="DPCK"/>
    <property type="match status" value="1"/>
</dbReference>
<keyword evidence="1 3" id="KW-0547">Nucleotide-binding</keyword>
<dbReference type="InterPro" id="IPR001977">
    <property type="entry name" value="Depp_CoAkinase"/>
</dbReference>
<comment type="pathway">
    <text evidence="3">Cofactor biosynthesis; coenzyme A biosynthesis; CoA from (R)-pantothenate: step 5/5.</text>
</comment>
<evidence type="ECO:0000256" key="3">
    <source>
        <dbReference type="HAMAP-Rule" id="MF_00376"/>
    </source>
</evidence>
<gene>
    <name evidence="3" type="primary">coaE</name>
    <name evidence="5" type="ORF">ENL26_00400</name>
</gene>
<keyword evidence="3 5" id="KW-0808">Transferase</keyword>
<evidence type="ECO:0000313" key="5">
    <source>
        <dbReference type="EMBL" id="HHF08219.1"/>
    </source>
</evidence>
<dbReference type="UniPathway" id="UPA00241">
    <property type="reaction ID" value="UER00356"/>
</dbReference>
<dbReference type="PANTHER" id="PTHR10695">
    <property type="entry name" value="DEPHOSPHO-COA KINASE-RELATED"/>
    <property type="match status" value="1"/>
</dbReference>
<name>A0A7C5DWN0_9BACT</name>
<evidence type="ECO:0000256" key="4">
    <source>
        <dbReference type="NCBIfam" id="TIGR00152"/>
    </source>
</evidence>
<organism evidence="5">
    <name type="scientific">Kosmotoga arenicorallina</name>
    <dbReference type="NCBI Taxonomy" id="688066"/>
    <lineage>
        <taxon>Bacteria</taxon>
        <taxon>Thermotogati</taxon>
        <taxon>Thermotogota</taxon>
        <taxon>Thermotogae</taxon>
        <taxon>Kosmotogales</taxon>
        <taxon>Kosmotogaceae</taxon>
        <taxon>Kosmotoga</taxon>
    </lineage>
</organism>
<evidence type="ECO:0000256" key="2">
    <source>
        <dbReference type="ARBA" id="ARBA00022840"/>
    </source>
</evidence>
<dbReference type="GO" id="GO:0005524">
    <property type="term" value="F:ATP binding"/>
    <property type="evidence" value="ECO:0007669"/>
    <property type="project" value="UniProtKB-UniRule"/>
</dbReference>
<dbReference type="CDD" id="cd02022">
    <property type="entry name" value="DPCK"/>
    <property type="match status" value="1"/>
</dbReference>
<reference evidence="5" key="1">
    <citation type="journal article" date="2020" name="mSystems">
        <title>Genome- and Community-Level Interaction Insights into Carbon Utilization and Element Cycling Functions of Hydrothermarchaeota in Hydrothermal Sediment.</title>
        <authorList>
            <person name="Zhou Z."/>
            <person name="Liu Y."/>
            <person name="Xu W."/>
            <person name="Pan J."/>
            <person name="Luo Z.H."/>
            <person name="Li M."/>
        </authorList>
    </citation>
    <scope>NUCLEOTIDE SEQUENCE [LARGE SCALE GENOMIC DNA]</scope>
    <source>
        <strain evidence="5">HyVt-80</strain>
    </source>
</reference>
<dbReference type="SUPFAM" id="SSF52540">
    <property type="entry name" value="P-loop containing nucleoside triphosphate hydrolases"/>
    <property type="match status" value="1"/>
</dbReference>
<comment type="catalytic activity">
    <reaction evidence="3">
        <text>3'-dephospho-CoA + ATP = ADP + CoA + H(+)</text>
        <dbReference type="Rhea" id="RHEA:18245"/>
        <dbReference type="ChEBI" id="CHEBI:15378"/>
        <dbReference type="ChEBI" id="CHEBI:30616"/>
        <dbReference type="ChEBI" id="CHEBI:57287"/>
        <dbReference type="ChEBI" id="CHEBI:57328"/>
        <dbReference type="ChEBI" id="CHEBI:456216"/>
        <dbReference type="EC" id="2.7.1.24"/>
    </reaction>
</comment>
<dbReference type="EMBL" id="DRTH01000018">
    <property type="protein sequence ID" value="HHF08219.1"/>
    <property type="molecule type" value="Genomic_DNA"/>
</dbReference>
<comment type="similarity">
    <text evidence="3">Belongs to the CoaE family.</text>
</comment>
<keyword evidence="3 5" id="KW-0418">Kinase</keyword>
<dbReference type="InterPro" id="IPR027417">
    <property type="entry name" value="P-loop_NTPase"/>
</dbReference>